<organism evidence="3 4">
    <name type="scientific">Branchiostoma belcheri</name>
    <name type="common">Amphioxus</name>
    <dbReference type="NCBI Taxonomy" id="7741"/>
    <lineage>
        <taxon>Eukaryota</taxon>
        <taxon>Metazoa</taxon>
        <taxon>Chordata</taxon>
        <taxon>Cephalochordata</taxon>
        <taxon>Leptocardii</taxon>
        <taxon>Amphioxiformes</taxon>
        <taxon>Branchiostomatidae</taxon>
        <taxon>Branchiostoma</taxon>
    </lineage>
</organism>
<dbReference type="GO" id="GO:0070888">
    <property type="term" value="F:E-box binding"/>
    <property type="evidence" value="ECO:0007669"/>
    <property type="project" value="TreeGrafter"/>
</dbReference>
<evidence type="ECO:0000313" key="3">
    <source>
        <dbReference type="Proteomes" id="UP000515135"/>
    </source>
</evidence>
<evidence type="ECO:0000256" key="1">
    <source>
        <dbReference type="SAM" id="MobiDB-lite"/>
    </source>
</evidence>
<sequence>MPSYGYNYFPGLSPNAERKFRPTSSSDEAGTVNATQQHQQHAHVQGKNGGVKGGRRKRPSRKKDPANPESLLRRLVANSQERDRMHGLNDALDRLRRHIPLHLGPRRLSKIKTLRLAMAYIEALTDMVQGSASALSYPDSEDSFQDKSEESEAPEQDAGKPAGQRFSGQAAISGKSFFGRSKERGKGRMRGHGKGAGRSGPEVTRPSGYTTGIQR</sequence>
<dbReference type="KEGG" id="bbel:109473388"/>
<dbReference type="InterPro" id="IPR036638">
    <property type="entry name" value="HLH_DNA-bd_sf"/>
</dbReference>
<dbReference type="Proteomes" id="UP000515135">
    <property type="component" value="Unplaced"/>
</dbReference>
<dbReference type="GO" id="GO:0061564">
    <property type="term" value="P:axon development"/>
    <property type="evidence" value="ECO:0007669"/>
    <property type="project" value="TreeGrafter"/>
</dbReference>
<feature type="compositionally biased region" description="Polar residues" evidence="1">
    <location>
        <begin position="22"/>
        <end position="35"/>
    </location>
</feature>
<dbReference type="PROSITE" id="PS50888">
    <property type="entry name" value="BHLH"/>
    <property type="match status" value="1"/>
</dbReference>
<gene>
    <name evidence="4" type="primary">LOC109473388</name>
</gene>
<dbReference type="GO" id="GO:0007423">
    <property type="term" value="P:sensory organ development"/>
    <property type="evidence" value="ECO:0007669"/>
    <property type="project" value="TreeGrafter"/>
</dbReference>
<reference evidence="4" key="1">
    <citation type="submission" date="2025-08" db="UniProtKB">
        <authorList>
            <consortium name="RefSeq"/>
        </authorList>
    </citation>
    <scope>IDENTIFICATION</scope>
    <source>
        <tissue evidence="4">Gonad</tissue>
    </source>
</reference>
<keyword evidence="3" id="KW-1185">Reference proteome</keyword>
<dbReference type="SUPFAM" id="SSF47459">
    <property type="entry name" value="HLH, helix-loop-helix DNA-binding domain"/>
    <property type="match status" value="1"/>
</dbReference>
<dbReference type="PANTHER" id="PTHR19290:SF164">
    <property type="entry name" value="BHLH DOMAIN-CONTAINING PROTEIN"/>
    <property type="match status" value="1"/>
</dbReference>
<feature type="domain" description="BHLH" evidence="2">
    <location>
        <begin position="72"/>
        <end position="124"/>
    </location>
</feature>
<evidence type="ECO:0000259" key="2">
    <source>
        <dbReference type="PROSITE" id="PS50888"/>
    </source>
</evidence>
<dbReference type="Gene3D" id="4.10.280.10">
    <property type="entry name" value="Helix-loop-helix DNA-binding domain"/>
    <property type="match status" value="1"/>
</dbReference>
<dbReference type="AlphaFoldDB" id="A0A6P4ZCI2"/>
<dbReference type="InterPro" id="IPR011598">
    <property type="entry name" value="bHLH_dom"/>
</dbReference>
<feature type="compositionally biased region" description="Low complexity" evidence="1">
    <location>
        <begin position="36"/>
        <end position="46"/>
    </location>
</feature>
<dbReference type="InterPro" id="IPR050359">
    <property type="entry name" value="bHLH_transcription_factors"/>
</dbReference>
<dbReference type="GO" id="GO:0045944">
    <property type="term" value="P:positive regulation of transcription by RNA polymerase II"/>
    <property type="evidence" value="ECO:0007669"/>
    <property type="project" value="TreeGrafter"/>
</dbReference>
<dbReference type="GO" id="GO:0046983">
    <property type="term" value="F:protein dimerization activity"/>
    <property type="evidence" value="ECO:0007669"/>
    <property type="project" value="InterPro"/>
</dbReference>
<dbReference type="GO" id="GO:0005634">
    <property type="term" value="C:nucleus"/>
    <property type="evidence" value="ECO:0007669"/>
    <property type="project" value="TreeGrafter"/>
</dbReference>
<dbReference type="SMART" id="SM00353">
    <property type="entry name" value="HLH"/>
    <property type="match status" value="1"/>
</dbReference>
<feature type="region of interest" description="Disordered" evidence="1">
    <location>
        <begin position="1"/>
        <end position="83"/>
    </location>
</feature>
<dbReference type="OrthoDB" id="10039134at2759"/>
<dbReference type="RefSeq" id="XP_019628807.1">
    <property type="nucleotide sequence ID" value="XM_019773248.1"/>
</dbReference>
<dbReference type="GO" id="GO:0000981">
    <property type="term" value="F:DNA-binding transcription factor activity, RNA polymerase II-specific"/>
    <property type="evidence" value="ECO:0007669"/>
    <property type="project" value="TreeGrafter"/>
</dbReference>
<evidence type="ECO:0000313" key="4">
    <source>
        <dbReference type="RefSeq" id="XP_019628807.1"/>
    </source>
</evidence>
<dbReference type="GeneID" id="109473388"/>
<feature type="region of interest" description="Disordered" evidence="1">
    <location>
        <begin position="134"/>
        <end position="215"/>
    </location>
</feature>
<name>A0A6P4ZCI2_BRABE</name>
<protein>
    <submittedName>
        <fullName evidence="4">Neurogenic differentiation factor 1-like</fullName>
    </submittedName>
</protein>
<dbReference type="Pfam" id="PF00010">
    <property type="entry name" value="HLH"/>
    <property type="match status" value="1"/>
</dbReference>
<proteinExistence type="predicted"/>
<accession>A0A6P4ZCI2</accession>
<dbReference type="PANTHER" id="PTHR19290">
    <property type="entry name" value="BASIC HELIX-LOOP-HELIX PROTEIN NEUROGENIN-RELATED"/>
    <property type="match status" value="1"/>
</dbReference>